<protein>
    <submittedName>
        <fullName evidence="2">Uncharacterized protein</fullName>
    </submittedName>
</protein>
<feature type="transmembrane region" description="Helical" evidence="1">
    <location>
        <begin position="12"/>
        <end position="29"/>
    </location>
</feature>
<dbReference type="EMBL" id="AHAM01000264">
    <property type="protein sequence ID" value="EHK53556.1"/>
    <property type="molecule type" value="Genomic_DNA"/>
</dbReference>
<keyword evidence="3" id="KW-1185">Reference proteome</keyword>
<evidence type="ECO:0000313" key="2">
    <source>
        <dbReference type="EMBL" id="EHK53556.1"/>
    </source>
</evidence>
<name>H0I0E4_9HYPH</name>
<reference evidence="2 3" key="1">
    <citation type="journal article" date="2012" name="J. Bacteriol.">
        <title>Draft Genome Sequence of Mesorhizobium alhagi CCNWXJ12-2T, a Novel Salt-Resistant Species Isolated from the Desert of Northwestern China.</title>
        <authorList>
            <person name="Zhou M."/>
            <person name="Chen W."/>
            <person name="Chen H."/>
            <person name="Wei G."/>
        </authorList>
    </citation>
    <scope>NUCLEOTIDE SEQUENCE [LARGE SCALE GENOMIC DNA]</scope>
    <source>
        <strain evidence="2 3">CCNWXJ12-2</strain>
    </source>
</reference>
<sequence length="60" mass="6226">MAVSGETVINKLGALVALVFGFLLAAEGYRSGSAWLITAGVALLAVGIILLVLKIVRRND</sequence>
<dbReference type="AlphaFoldDB" id="H0I0E4"/>
<organism evidence="2 3">
    <name type="scientific">Mesorhizobium alhagi CCNWXJ12-2</name>
    <dbReference type="NCBI Taxonomy" id="1107882"/>
    <lineage>
        <taxon>Bacteria</taxon>
        <taxon>Pseudomonadati</taxon>
        <taxon>Pseudomonadota</taxon>
        <taxon>Alphaproteobacteria</taxon>
        <taxon>Hyphomicrobiales</taxon>
        <taxon>Phyllobacteriaceae</taxon>
        <taxon>Allomesorhizobium</taxon>
    </lineage>
</organism>
<evidence type="ECO:0000256" key="1">
    <source>
        <dbReference type="SAM" id="Phobius"/>
    </source>
</evidence>
<dbReference type="RefSeq" id="WP_008839516.1">
    <property type="nucleotide sequence ID" value="NZ_AHAM01000264.1"/>
</dbReference>
<keyword evidence="1" id="KW-1133">Transmembrane helix</keyword>
<dbReference type="PATRIC" id="fig|1107882.3.peg.5756"/>
<keyword evidence="1" id="KW-0472">Membrane</keyword>
<dbReference type="Proteomes" id="UP000003250">
    <property type="component" value="Unassembled WGS sequence"/>
</dbReference>
<evidence type="ECO:0000313" key="3">
    <source>
        <dbReference type="Proteomes" id="UP000003250"/>
    </source>
</evidence>
<keyword evidence="1" id="KW-0812">Transmembrane</keyword>
<accession>H0I0E4</accession>
<proteinExistence type="predicted"/>
<gene>
    <name evidence="2" type="ORF">MAXJ12_29732</name>
</gene>
<feature type="transmembrane region" description="Helical" evidence="1">
    <location>
        <begin position="35"/>
        <end position="56"/>
    </location>
</feature>